<accession>A0AAN6KF98</accession>
<keyword evidence="3" id="KW-1185">Reference proteome</keyword>
<feature type="region of interest" description="Disordered" evidence="1">
    <location>
        <begin position="164"/>
        <end position="194"/>
    </location>
</feature>
<gene>
    <name evidence="2" type="ORF">LTR91_012505</name>
</gene>
<protein>
    <submittedName>
        <fullName evidence="2">Uncharacterized protein</fullName>
    </submittedName>
</protein>
<evidence type="ECO:0000313" key="3">
    <source>
        <dbReference type="Proteomes" id="UP001175353"/>
    </source>
</evidence>
<dbReference type="Proteomes" id="UP001175353">
    <property type="component" value="Unassembled WGS sequence"/>
</dbReference>
<evidence type="ECO:0000313" key="2">
    <source>
        <dbReference type="EMBL" id="KAK0979599.1"/>
    </source>
</evidence>
<feature type="compositionally biased region" description="Basic and acidic residues" evidence="1">
    <location>
        <begin position="114"/>
        <end position="125"/>
    </location>
</feature>
<proteinExistence type="predicted"/>
<evidence type="ECO:0000256" key="1">
    <source>
        <dbReference type="SAM" id="MobiDB-lite"/>
    </source>
</evidence>
<sequence length="220" mass="23301">MASRFYAASGVAYTTPAAFFAPSRREPEQLHPALRQKAPSTRQKSTRDGSGLQPERRRTRTSGKKSSSTKATRLEHEDKAAPPAQQAGSSVVNPASRSRKIATEAVPSSTATSTRDRGARSEPKQPHNYASCKDRRPGGLARFVGEIRFGCALLRLWSQRQEEDIGAGGGDAPVALQNQSRKGEGKGGGEGVAESNGDRLIQALLSYGSVGLQALVAGDG</sequence>
<dbReference type="AlphaFoldDB" id="A0AAN6KF98"/>
<feature type="region of interest" description="Disordered" evidence="1">
    <location>
        <begin position="20"/>
        <end position="137"/>
    </location>
</feature>
<reference evidence="2" key="1">
    <citation type="submission" date="2023-06" db="EMBL/GenBank/DDBJ databases">
        <title>Black Yeasts Isolated from many extreme environments.</title>
        <authorList>
            <person name="Coleine C."/>
            <person name="Stajich J.E."/>
            <person name="Selbmann L."/>
        </authorList>
    </citation>
    <scope>NUCLEOTIDE SEQUENCE</scope>
    <source>
        <strain evidence="2">CCFEE 5200</strain>
    </source>
</reference>
<organism evidence="2 3">
    <name type="scientific">Friedmanniomyces endolithicus</name>
    <dbReference type="NCBI Taxonomy" id="329885"/>
    <lineage>
        <taxon>Eukaryota</taxon>
        <taxon>Fungi</taxon>
        <taxon>Dikarya</taxon>
        <taxon>Ascomycota</taxon>
        <taxon>Pezizomycotina</taxon>
        <taxon>Dothideomycetes</taxon>
        <taxon>Dothideomycetidae</taxon>
        <taxon>Mycosphaerellales</taxon>
        <taxon>Teratosphaeriaceae</taxon>
        <taxon>Friedmanniomyces</taxon>
    </lineage>
</organism>
<feature type="compositionally biased region" description="Polar residues" evidence="1">
    <location>
        <begin position="86"/>
        <end position="96"/>
    </location>
</feature>
<comment type="caution">
    <text evidence="2">The sequence shown here is derived from an EMBL/GenBank/DDBJ whole genome shotgun (WGS) entry which is preliminary data.</text>
</comment>
<dbReference type="EMBL" id="JAUJLE010000121">
    <property type="protein sequence ID" value="KAK0979599.1"/>
    <property type="molecule type" value="Genomic_DNA"/>
</dbReference>
<name>A0AAN6KF98_9PEZI</name>